<dbReference type="Proteomes" id="UP000028999">
    <property type="component" value="Unassembled WGS sequence"/>
</dbReference>
<keyword evidence="3" id="KW-1185">Reference proteome</keyword>
<organism evidence="2 3">
    <name type="scientific">Brassica napus</name>
    <name type="common">Rape</name>
    <dbReference type="NCBI Taxonomy" id="3708"/>
    <lineage>
        <taxon>Eukaryota</taxon>
        <taxon>Viridiplantae</taxon>
        <taxon>Streptophyta</taxon>
        <taxon>Embryophyta</taxon>
        <taxon>Tracheophyta</taxon>
        <taxon>Spermatophyta</taxon>
        <taxon>Magnoliopsida</taxon>
        <taxon>eudicotyledons</taxon>
        <taxon>Gunneridae</taxon>
        <taxon>Pentapetalae</taxon>
        <taxon>rosids</taxon>
        <taxon>malvids</taxon>
        <taxon>Brassicales</taxon>
        <taxon>Brassicaceae</taxon>
        <taxon>Brassiceae</taxon>
        <taxon>Brassica</taxon>
    </lineage>
</organism>
<sequence>MHWHSTCRGRGNRGRGNRGGRV</sequence>
<evidence type="ECO:0000256" key="1">
    <source>
        <dbReference type="SAM" id="MobiDB-lite"/>
    </source>
</evidence>
<dbReference type="Gramene" id="CDY20383">
    <property type="protein sequence ID" value="CDY20383"/>
    <property type="gene ID" value="GSBRNA2T00012406001"/>
</dbReference>
<gene>
    <name evidence="2" type="primary">BnaC02g24330D</name>
    <name evidence="2" type="ORF">GSBRNA2T00012406001</name>
</gene>
<proteinExistence type="predicted"/>
<accession>A0A078G6X8</accession>
<reference evidence="2 3" key="1">
    <citation type="journal article" date="2014" name="Science">
        <title>Plant genetics. Early allopolyploid evolution in the post-Neolithic Brassica napus oilseed genome.</title>
        <authorList>
            <person name="Chalhoub B."/>
            <person name="Denoeud F."/>
            <person name="Liu S."/>
            <person name="Parkin I.A."/>
            <person name="Tang H."/>
            <person name="Wang X."/>
            <person name="Chiquet J."/>
            <person name="Belcram H."/>
            <person name="Tong C."/>
            <person name="Samans B."/>
            <person name="Correa M."/>
            <person name="Da Silva C."/>
            <person name="Just J."/>
            <person name="Falentin C."/>
            <person name="Koh C.S."/>
            <person name="Le Clainche I."/>
            <person name="Bernard M."/>
            <person name="Bento P."/>
            <person name="Noel B."/>
            <person name="Labadie K."/>
            <person name="Alberti A."/>
            <person name="Charles M."/>
            <person name="Arnaud D."/>
            <person name="Guo H."/>
            <person name="Daviaud C."/>
            <person name="Alamery S."/>
            <person name="Jabbari K."/>
            <person name="Zhao M."/>
            <person name="Edger P.P."/>
            <person name="Chelaifa H."/>
            <person name="Tack D."/>
            <person name="Lassalle G."/>
            <person name="Mestiri I."/>
            <person name="Schnel N."/>
            <person name="Le Paslier M.C."/>
            <person name="Fan G."/>
            <person name="Renault V."/>
            <person name="Bayer P.E."/>
            <person name="Golicz A.A."/>
            <person name="Manoli S."/>
            <person name="Lee T.H."/>
            <person name="Thi V.H."/>
            <person name="Chalabi S."/>
            <person name="Hu Q."/>
            <person name="Fan C."/>
            <person name="Tollenaere R."/>
            <person name="Lu Y."/>
            <person name="Battail C."/>
            <person name="Shen J."/>
            <person name="Sidebottom C.H."/>
            <person name="Wang X."/>
            <person name="Canaguier A."/>
            <person name="Chauveau A."/>
            <person name="Berard A."/>
            <person name="Deniot G."/>
            <person name="Guan M."/>
            <person name="Liu Z."/>
            <person name="Sun F."/>
            <person name="Lim Y.P."/>
            <person name="Lyons E."/>
            <person name="Town C.D."/>
            <person name="Bancroft I."/>
            <person name="Wang X."/>
            <person name="Meng J."/>
            <person name="Ma J."/>
            <person name="Pires J.C."/>
            <person name="King G.J."/>
            <person name="Brunel D."/>
            <person name="Delourme R."/>
            <person name="Renard M."/>
            <person name="Aury J.M."/>
            <person name="Adams K.L."/>
            <person name="Batley J."/>
            <person name="Snowdon R.J."/>
            <person name="Tost J."/>
            <person name="Edwards D."/>
            <person name="Zhou Y."/>
            <person name="Hua W."/>
            <person name="Sharpe A.G."/>
            <person name="Paterson A.H."/>
            <person name="Guan C."/>
            <person name="Wincker P."/>
        </authorList>
    </citation>
    <scope>NUCLEOTIDE SEQUENCE [LARGE SCALE GENOMIC DNA]</scope>
    <source>
        <strain evidence="3">cv. Darmor-bzh</strain>
    </source>
</reference>
<feature type="region of interest" description="Disordered" evidence="1">
    <location>
        <begin position="1"/>
        <end position="22"/>
    </location>
</feature>
<dbReference type="AlphaFoldDB" id="A0A078G6X8"/>
<evidence type="ECO:0000313" key="3">
    <source>
        <dbReference type="Proteomes" id="UP000028999"/>
    </source>
</evidence>
<name>A0A078G6X8_BRANA</name>
<protein>
    <submittedName>
        <fullName evidence="2">BnaC02g24330D protein</fullName>
    </submittedName>
</protein>
<dbReference type="EMBL" id="LK032107">
    <property type="protein sequence ID" value="CDY20383.1"/>
    <property type="molecule type" value="Genomic_DNA"/>
</dbReference>
<evidence type="ECO:0000313" key="2">
    <source>
        <dbReference type="EMBL" id="CDY20383.1"/>
    </source>
</evidence>
<dbReference type="PaxDb" id="3708-A0A078G6X8"/>